<accession>A0A921NUP0</accession>
<dbReference type="AlphaFoldDB" id="A0A921NUP0"/>
<evidence type="ECO:0000256" key="1">
    <source>
        <dbReference type="SAM" id="MobiDB-lite"/>
    </source>
</evidence>
<dbReference type="EMBL" id="APKE01000020">
    <property type="protein sequence ID" value="KAF0675903.1"/>
    <property type="molecule type" value="Genomic_DNA"/>
</dbReference>
<comment type="caution">
    <text evidence="2">The sequence shown here is derived from an EMBL/GenBank/DDBJ whole genome shotgun (WGS) entry which is preliminary data.</text>
</comment>
<protein>
    <submittedName>
        <fullName evidence="2">Uncharacterized protein</fullName>
    </submittedName>
</protein>
<feature type="region of interest" description="Disordered" evidence="1">
    <location>
        <begin position="1"/>
        <end position="61"/>
    </location>
</feature>
<proteinExistence type="predicted"/>
<feature type="compositionally biased region" description="Basic and acidic residues" evidence="1">
    <location>
        <begin position="15"/>
        <end position="30"/>
    </location>
</feature>
<reference evidence="2" key="1">
    <citation type="submission" date="2013-03" db="EMBL/GenBank/DDBJ databases">
        <title>Genome Sequence of the Profundibacterium mesophilum strain KAUST100406-0324T from Red Sea, a novel genus in the family Rhodobacteraceae.</title>
        <authorList>
            <person name="Essack M."/>
            <person name="Alam I."/>
            <person name="Lafi F."/>
            <person name="Alawi W."/>
            <person name="Kamanu F."/>
            <person name="Al-Suwailem A."/>
            <person name="Lee O.O."/>
            <person name="Xu Y."/>
            <person name="Bajic V."/>
            <person name="Qian P.-Y."/>
            <person name="Archer J."/>
        </authorList>
    </citation>
    <scope>NUCLEOTIDE SEQUENCE</scope>
    <source>
        <strain evidence="2">KAUST100406-0324</strain>
    </source>
</reference>
<name>A0A921NUP0_9RHOB</name>
<keyword evidence="3" id="KW-1185">Reference proteome</keyword>
<evidence type="ECO:0000313" key="2">
    <source>
        <dbReference type="EMBL" id="KAF0675903.1"/>
    </source>
</evidence>
<gene>
    <name evidence="2" type="ORF">PMES_01656</name>
</gene>
<sequence>MTEDDAPRENTSGEGPRRFATGREMHERLARSGPPHPVTLEATERAALRRRPGQNIERKDD</sequence>
<evidence type="ECO:0000313" key="3">
    <source>
        <dbReference type="Proteomes" id="UP000698242"/>
    </source>
</evidence>
<dbReference type="Proteomes" id="UP000698242">
    <property type="component" value="Unassembled WGS sequence"/>
</dbReference>
<organism evidence="2 3">
    <name type="scientific">Profundibacterium mesophilum KAUST100406-0324</name>
    <dbReference type="NCBI Taxonomy" id="1037889"/>
    <lineage>
        <taxon>Bacteria</taxon>
        <taxon>Pseudomonadati</taxon>
        <taxon>Pseudomonadota</taxon>
        <taxon>Alphaproteobacteria</taxon>
        <taxon>Rhodobacterales</taxon>
        <taxon>Roseobacteraceae</taxon>
        <taxon>Profundibacterium</taxon>
    </lineage>
</organism>